<evidence type="ECO:0000256" key="1">
    <source>
        <dbReference type="ARBA" id="ARBA00022722"/>
    </source>
</evidence>
<dbReference type="Gene3D" id="2.40.50.90">
    <property type="match status" value="1"/>
</dbReference>
<keyword evidence="3" id="KW-0378">Hydrolase</keyword>
<sequence>MQGARQAAGGALSHRPFSSPVVFRALAALCWILANLCCPPAQAAEVWWGVVSHVSDGDTLWVRPADGGQPRKVRMHGIDAPELCQAYGAEARAALQRQVLGRAVRVQPLRHDDYGRLLARLWAEGDDVAARMVGAGHAWSYRYRHSSGPYAHEERAARAARRGLFADPAAQRPYAFRRQHGPCV</sequence>
<dbReference type="Proteomes" id="UP000626210">
    <property type="component" value="Unassembled WGS sequence"/>
</dbReference>
<gene>
    <name evidence="6" type="ORF">GCM10007320_04080</name>
</gene>
<protein>
    <recommendedName>
        <fullName evidence="5">TNase-like domain-containing protein</fullName>
    </recommendedName>
</protein>
<organism evidence="6 7">
    <name type="scientific">Pseudorhodoferax aquiterrae</name>
    <dbReference type="NCBI Taxonomy" id="747304"/>
    <lineage>
        <taxon>Bacteria</taxon>
        <taxon>Pseudomonadati</taxon>
        <taxon>Pseudomonadota</taxon>
        <taxon>Betaproteobacteria</taxon>
        <taxon>Burkholderiales</taxon>
        <taxon>Comamonadaceae</taxon>
    </lineage>
</organism>
<evidence type="ECO:0000256" key="4">
    <source>
        <dbReference type="SAM" id="SignalP"/>
    </source>
</evidence>
<evidence type="ECO:0000256" key="2">
    <source>
        <dbReference type="ARBA" id="ARBA00022759"/>
    </source>
</evidence>
<evidence type="ECO:0000259" key="5">
    <source>
        <dbReference type="PROSITE" id="PS50830"/>
    </source>
</evidence>
<feature type="domain" description="TNase-like" evidence="5">
    <location>
        <begin position="45"/>
        <end position="167"/>
    </location>
</feature>
<dbReference type="SUPFAM" id="SSF50199">
    <property type="entry name" value="Staphylococcal nuclease"/>
    <property type="match status" value="1"/>
</dbReference>
<dbReference type="SMART" id="SM00318">
    <property type="entry name" value="SNc"/>
    <property type="match status" value="1"/>
</dbReference>
<feature type="chain" id="PRO_5046850647" description="TNase-like domain-containing protein" evidence="4">
    <location>
        <begin position="44"/>
        <end position="184"/>
    </location>
</feature>
<dbReference type="EMBL" id="BMYK01000001">
    <property type="protein sequence ID" value="GHC70043.1"/>
    <property type="molecule type" value="Genomic_DNA"/>
</dbReference>
<evidence type="ECO:0000313" key="6">
    <source>
        <dbReference type="EMBL" id="GHC70043.1"/>
    </source>
</evidence>
<evidence type="ECO:0000313" key="7">
    <source>
        <dbReference type="Proteomes" id="UP000626210"/>
    </source>
</evidence>
<name>A0ABQ3FV19_9BURK</name>
<dbReference type="InterPro" id="IPR016071">
    <property type="entry name" value="Staphylococal_nuclease_OB-fold"/>
</dbReference>
<keyword evidence="2" id="KW-0255">Endonuclease</keyword>
<dbReference type="InterPro" id="IPR035437">
    <property type="entry name" value="SNase_OB-fold_sf"/>
</dbReference>
<dbReference type="PANTHER" id="PTHR12302">
    <property type="entry name" value="EBNA2 BINDING PROTEIN P100"/>
    <property type="match status" value="1"/>
</dbReference>
<feature type="signal peptide" evidence="4">
    <location>
        <begin position="1"/>
        <end position="43"/>
    </location>
</feature>
<keyword evidence="1" id="KW-0540">Nuclease</keyword>
<keyword evidence="7" id="KW-1185">Reference proteome</keyword>
<reference evidence="7" key="1">
    <citation type="journal article" date="2019" name="Int. J. Syst. Evol. Microbiol.">
        <title>The Global Catalogue of Microorganisms (GCM) 10K type strain sequencing project: providing services to taxonomists for standard genome sequencing and annotation.</title>
        <authorList>
            <consortium name="The Broad Institute Genomics Platform"/>
            <consortium name="The Broad Institute Genome Sequencing Center for Infectious Disease"/>
            <person name="Wu L."/>
            <person name="Ma J."/>
        </authorList>
    </citation>
    <scope>NUCLEOTIDE SEQUENCE [LARGE SCALE GENOMIC DNA]</scope>
    <source>
        <strain evidence="7">KCTC 23314</strain>
    </source>
</reference>
<keyword evidence="4" id="KW-0732">Signal</keyword>
<proteinExistence type="predicted"/>
<comment type="caution">
    <text evidence="6">The sequence shown here is derived from an EMBL/GenBank/DDBJ whole genome shotgun (WGS) entry which is preliminary data.</text>
</comment>
<dbReference type="PANTHER" id="PTHR12302:SF3">
    <property type="entry name" value="SERINE_THREONINE-PROTEIN KINASE 31"/>
    <property type="match status" value="1"/>
</dbReference>
<accession>A0ABQ3FV19</accession>
<dbReference type="Pfam" id="PF00565">
    <property type="entry name" value="SNase"/>
    <property type="match status" value="1"/>
</dbReference>
<dbReference type="PROSITE" id="PS50830">
    <property type="entry name" value="TNASE_3"/>
    <property type="match status" value="1"/>
</dbReference>
<evidence type="ECO:0000256" key="3">
    <source>
        <dbReference type="ARBA" id="ARBA00022801"/>
    </source>
</evidence>